<protein>
    <submittedName>
        <fullName evidence="1">Hydrogenase maturation protease</fullName>
    </submittedName>
</protein>
<dbReference type="PANTHER" id="PTHR30302:SF5">
    <property type="entry name" value="SLR1876 PROTEIN"/>
    <property type="match status" value="1"/>
</dbReference>
<dbReference type="PANTHER" id="PTHR30302">
    <property type="entry name" value="HYDROGENASE 1 MATURATION PROTEASE"/>
    <property type="match status" value="1"/>
</dbReference>
<dbReference type="Proteomes" id="UP000243002">
    <property type="component" value="Unassembled WGS sequence"/>
</dbReference>
<reference evidence="1 2" key="1">
    <citation type="journal article" date="2018" name="Environ. Microbiol.">
        <title>Ecological and genomic features of two widespread freshwater picocyanobacteria.</title>
        <authorList>
            <person name="Cabello-Yeves P.J."/>
            <person name="Picazo A."/>
            <person name="Camacho A."/>
            <person name="Callieri C."/>
            <person name="Rosselli R."/>
            <person name="Roda-Garcia J.J."/>
            <person name="Coutinho F.H."/>
            <person name="Rodriguez-Valera F."/>
        </authorList>
    </citation>
    <scope>NUCLEOTIDE SEQUENCE [LARGE SCALE GENOMIC DNA]</scope>
    <source>
        <strain evidence="1 2">Tous</strain>
    </source>
</reference>
<dbReference type="AlphaFoldDB" id="A0A2P7MZ59"/>
<keyword evidence="1" id="KW-0645">Protease</keyword>
<name>A0A2P7MZ59_9CYAN</name>
<dbReference type="EMBL" id="PXXO01000003">
    <property type="protein sequence ID" value="PSJ06516.1"/>
    <property type="molecule type" value="Genomic_DNA"/>
</dbReference>
<dbReference type="Gene3D" id="3.40.50.1450">
    <property type="entry name" value="HybD-like"/>
    <property type="match status" value="1"/>
</dbReference>
<accession>A0A2P7MZ59</accession>
<keyword evidence="1" id="KW-0378">Hydrolase</keyword>
<dbReference type="InterPro" id="IPR023430">
    <property type="entry name" value="Pept_HybD-like_dom_sf"/>
</dbReference>
<dbReference type="SUPFAM" id="SSF53163">
    <property type="entry name" value="HybD-like"/>
    <property type="match status" value="1"/>
</dbReference>
<keyword evidence="2" id="KW-1185">Reference proteome</keyword>
<dbReference type="GO" id="GO:0008047">
    <property type="term" value="F:enzyme activator activity"/>
    <property type="evidence" value="ECO:0007669"/>
    <property type="project" value="InterPro"/>
</dbReference>
<dbReference type="GO" id="GO:0016485">
    <property type="term" value="P:protein processing"/>
    <property type="evidence" value="ECO:0007669"/>
    <property type="project" value="TreeGrafter"/>
</dbReference>
<sequence>MEKHPQGSRLVIGIGNSLRGDDGVGALLAEQVGGRSVQQLTPELAAELAELEEVLFIDAWLAPAGGAPQLVEVIPAGAGAPDSHRLEPAQLLAISQALYGRAPAACLLQVPAHAFEHGNTLSVEIQAALPRSQALMQGWLRRHA</sequence>
<dbReference type="InterPro" id="IPR000671">
    <property type="entry name" value="Peptidase_A31"/>
</dbReference>
<evidence type="ECO:0000313" key="2">
    <source>
        <dbReference type="Proteomes" id="UP000243002"/>
    </source>
</evidence>
<dbReference type="RefSeq" id="WP_106502022.1">
    <property type="nucleotide sequence ID" value="NZ_PXXO01000003.1"/>
</dbReference>
<proteinExistence type="predicted"/>
<dbReference type="GO" id="GO:0004175">
    <property type="term" value="F:endopeptidase activity"/>
    <property type="evidence" value="ECO:0007669"/>
    <property type="project" value="TreeGrafter"/>
</dbReference>
<organism evidence="1 2">
    <name type="scientific">Cyanobium usitatum str. Tous</name>
    <dbReference type="NCBI Taxonomy" id="2116684"/>
    <lineage>
        <taxon>Bacteria</taxon>
        <taxon>Bacillati</taxon>
        <taxon>Cyanobacteriota</taxon>
        <taxon>Cyanophyceae</taxon>
        <taxon>Synechococcales</taxon>
        <taxon>Prochlorococcaceae</taxon>
        <taxon>Cyanobium</taxon>
    </lineage>
</organism>
<comment type="caution">
    <text evidence="1">The sequence shown here is derived from an EMBL/GenBank/DDBJ whole genome shotgun (WGS) entry which is preliminary data.</text>
</comment>
<dbReference type="OrthoDB" id="512922at2"/>
<evidence type="ECO:0000313" key="1">
    <source>
        <dbReference type="EMBL" id="PSJ06516.1"/>
    </source>
</evidence>
<dbReference type="NCBIfam" id="TIGR00072">
    <property type="entry name" value="hydrog_prot"/>
    <property type="match status" value="1"/>
</dbReference>
<gene>
    <name evidence="1" type="ORF">C7K55_03445</name>
</gene>